<dbReference type="Proteomes" id="UP000177372">
    <property type="component" value="Unassembled WGS sequence"/>
</dbReference>
<dbReference type="InterPro" id="IPR005025">
    <property type="entry name" value="FMN_Rdtase-like_dom"/>
</dbReference>
<dbReference type="STRING" id="1798512.A3A39_00080"/>
<feature type="domain" description="NADPH-dependent FMN reductase-like" evidence="1">
    <location>
        <begin position="6"/>
        <end position="151"/>
    </location>
</feature>
<reference evidence="2 3" key="1">
    <citation type="journal article" date="2016" name="Nat. Commun.">
        <title>Thousands of microbial genomes shed light on interconnected biogeochemical processes in an aquifer system.</title>
        <authorList>
            <person name="Anantharaman K."/>
            <person name="Brown C.T."/>
            <person name="Hug L.A."/>
            <person name="Sharon I."/>
            <person name="Castelle C.J."/>
            <person name="Probst A.J."/>
            <person name="Thomas B.C."/>
            <person name="Singh A."/>
            <person name="Wilkins M.J."/>
            <person name="Karaoz U."/>
            <person name="Brodie E.L."/>
            <person name="Williams K.H."/>
            <person name="Hubbard S.S."/>
            <person name="Banfield J.F."/>
        </authorList>
    </citation>
    <scope>NUCLEOTIDE SEQUENCE [LARGE SCALE GENOMIC DNA]</scope>
</reference>
<evidence type="ECO:0000313" key="2">
    <source>
        <dbReference type="EMBL" id="OGG80712.1"/>
    </source>
</evidence>
<dbReference type="AlphaFoldDB" id="A0A1F6F4A7"/>
<dbReference type="GO" id="GO:0010181">
    <property type="term" value="F:FMN binding"/>
    <property type="evidence" value="ECO:0007669"/>
    <property type="project" value="TreeGrafter"/>
</dbReference>
<dbReference type="Pfam" id="PF03358">
    <property type="entry name" value="FMN_red"/>
    <property type="match status" value="1"/>
</dbReference>
<comment type="caution">
    <text evidence="2">The sequence shown here is derived from an EMBL/GenBank/DDBJ whole genome shotgun (WGS) entry which is preliminary data.</text>
</comment>
<dbReference type="GO" id="GO:0016491">
    <property type="term" value="F:oxidoreductase activity"/>
    <property type="evidence" value="ECO:0007669"/>
    <property type="project" value="InterPro"/>
</dbReference>
<evidence type="ECO:0000259" key="1">
    <source>
        <dbReference type="Pfam" id="PF03358"/>
    </source>
</evidence>
<name>A0A1F6F4A7_9BACT</name>
<organism evidence="2 3">
    <name type="scientific">Candidatus Kaiserbacteria bacterium RIFCSPLOWO2_01_FULL_54_13</name>
    <dbReference type="NCBI Taxonomy" id="1798512"/>
    <lineage>
        <taxon>Bacteria</taxon>
        <taxon>Candidatus Kaiseribacteriota</taxon>
    </lineage>
</organism>
<proteinExistence type="predicted"/>
<accession>A0A1F6F4A7</accession>
<dbReference type="PANTHER" id="PTHR30543:SF21">
    <property type="entry name" value="NAD(P)H-DEPENDENT FMN REDUCTASE LOT6"/>
    <property type="match status" value="1"/>
</dbReference>
<dbReference type="Gene3D" id="3.40.50.360">
    <property type="match status" value="1"/>
</dbReference>
<dbReference type="PANTHER" id="PTHR30543">
    <property type="entry name" value="CHROMATE REDUCTASE"/>
    <property type="match status" value="1"/>
</dbReference>
<dbReference type="SUPFAM" id="SSF52218">
    <property type="entry name" value="Flavoproteins"/>
    <property type="match status" value="1"/>
</dbReference>
<dbReference type="EMBL" id="MFLZ01000001">
    <property type="protein sequence ID" value="OGG80712.1"/>
    <property type="molecule type" value="Genomic_DNA"/>
</dbReference>
<dbReference type="InterPro" id="IPR050712">
    <property type="entry name" value="NAD(P)H-dep_reductase"/>
</dbReference>
<gene>
    <name evidence="2" type="ORF">A3A39_00080</name>
</gene>
<dbReference type="InterPro" id="IPR029039">
    <property type="entry name" value="Flavoprotein-like_sf"/>
</dbReference>
<protein>
    <recommendedName>
        <fullName evidence="1">NADPH-dependent FMN reductase-like domain-containing protein</fullName>
    </recommendedName>
</protein>
<sequence>MAEKLRIKVILGSTRPNRFSEYPGRWIFEVLDKREEVEAELLDLRDYPMPFFNEAETPGYKSKPYTHESVANWTAKIAEADAYIVVSPEYSHGYSAVLKNALDYVYQEWNNKPVAFVAYGSVGGSRAVEQLRQVAIELQMVPIRNAVHIQAHWNLLDEKGALKSGSLEPYVRSAEEMLEQLLWWTKTLKRAREEA</sequence>
<dbReference type="GO" id="GO:0005829">
    <property type="term" value="C:cytosol"/>
    <property type="evidence" value="ECO:0007669"/>
    <property type="project" value="TreeGrafter"/>
</dbReference>
<evidence type="ECO:0000313" key="3">
    <source>
        <dbReference type="Proteomes" id="UP000177372"/>
    </source>
</evidence>